<evidence type="ECO:0000313" key="11">
    <source>
        <dbReference type="Proteomes" id="UP000184139"/>
    </source>
</evidence>
<dbReference type="InterPro" id="IPR004812">
    <property type="entry name" value="Efflux_drug-R_Bcr/CmlA"/>
</dbReference>
<evidence type="ECO:0000256" key="1">
    <source>
        <dbReference type="ARBA" id="ARBA00004651"/>
    </source>
</evidence>
<evidence type="ECO:0000256" key="2">
    <source>
        <dbReference type="ARBA" id="ARBA00006236"/>
    </source>
</evidence>
<feature type="transmembrane region" description="Helical" evidence="8">
    <location>
        <begin position="128"/>
        <end position="150"/>
    </location>
</feature>
<dbReference type="CDD" id="cd17320">
    <property type="entry name" value="MFS_MdfA_MDR_like"/>
    <property type="match status" value="1"/>
</dbReference>
<dbReference type="STRING" id="1121409.SAMN02745124_00051"/>
<dbReference type="GO" id="GO:0005886">
    <property type="term" value="C:plasma membrane"/>
    <property type="evidence" value="ECO:0007669"/>
    <property type="project" value="UniProtKB-SubCell"/>
</dbReference>
<evidence type="ECO:0000256" key="5">
    <source>
        <dbReference type="ARBA" id="ARBA00022692"/>
    </source>
</evidence>
<dbReference type="GO" id="GO:0042910">
    <property type="term" value="F:xenobiotic transmembrane transporter activity"/>
    <property type="evidence" value="ECO:0007669"/>
    <property type="project" value="InterPro"/>
</dbReference>
<keyword evidence="3" id="KW-0813">Transport</keyword>
<dbReference type="Pfam" id="PF07690">
    <property type="entry name" value="MFS_1"/>
    <property type="match status" value="1"/>
</dbReference>
<feature type="transmembrane region" description="Helical" evidence="8">
    <location>
        <begin position="293"/>
        <end position="311"/>
    </location>
</feature>
<dbReference type="PROSITE" id="PS50850">
    <property type="entry name" value="MFS"/>
    <property type="match status" value="1"/>
</dbReference>
<organism evidence="10 11">
    <name type="scientific">Desulfofustis glycolicus DSM 9705</name>
    <dbReference type="NCBI Taxonomy" id="1121409"/>
    <lineage>
        <taxon>Bacteria</taxon>
        <taxon>Pseudomonadati</taxon>
        <taxon>Thermodesulfobacteriota</taxon>
        <taxon>Desulfobulbia</taxon>
        <taxon>Desulfobulbales</taxon>
        <taxon>Desulfocapsaceae</taxon>
        <taxon>Desulfofustis</taxon>
    </lineage>
</organism>
<proteinExistence type="inferred from homology"/>
<evidence type="ECO:0000256" key="3">
    <source>
        <dbReference type="ARBA" id="ARBA00022448"/>
    </source>
</evidence>
<accession>A0A1M5RXT5</accession>
<dbReference type="NCBIfam" id="TIGR00710">
    <property type="entry name" value="efflux_Bcr_CflA"/>
    <property type="match status" value="1"/>
</dbReference>
<dbReference type="GO" id="GO:1990961">
    <property type="term" value="P:xenobiotic detoxification by transmembrane export across the plasma membrane"/>
    <property type="evidence" value="ECO:0007669"/>
    <property type="project" value="InterPro"/>
</dbReference>
<keyword evidence="4" id="KW-1003">Cell membrane</keyword>
<dbReference type="InterPro" id="IPR020846">
    <property type="entry name" value="MFS_dom"/>
</dbReference>
<feature type="transmembrane region" description="Helical" evidence="8">
    <location>
        <begin position="266"/>
        <end position="287"/>
    </location>
</feature>
<evidence type="ECO:0000259" key="9">
    <source>
        <dbReference type="PROSITE" id="PS50850"/>
    </source>
</evidence>
<dbReference type="SUPFAM" id="SSF103473">
    <property type="entry name" value="MFS general substrate transporter"/>
    <property type="match status" value="1"/>
</dbReference>
<feature type="transmembrane region" description="Helical" evidence="8">
    <location>
        <begin position="156"/>
        <end position="175"/>
    </location>
</feature>
<dbReference type="AlphaFoldDB" id="A0A1M5RXT5"/>
<feature type="transmembrane region" description="Helical" evidence="8">
    <location>
        <begin position="35"/>
        <end position="58"/>
    </location>
</feature>
<evidence type="ECO:0000313" key="10">
    <source>
        <dbReference type="EMBL" id="SHH31001.1"/>
    </source>
</evidence>
<gene>
    <name evidence="10" type="ORF">SAMN02745124_00051</name>
</gene>
<keyword evidence="11" id="KW-1185">Reference proteome</keyword>
<feature type="transmembrane region" description="Helical" evidence="8">
    <location>
        <begin position="332"/>
        <end position="353"/>
    </location>
</feature>
<dbReference type="EMBL" id="FQXS01000001">
    <property type="protein sequence ID" value="SHH31001.1"/>
    <property type="molecule type" value="Genomic_DNA"/>
</dbReference>
<protein>
    <submittedName>
        <fullName evidence="10">MFS transporter, DHA1 family, bicyclomycin/chloramphenicol resistance protein</fullName>
    </submittedName>
</protein>
<evidence type="ECO:0000256" key="8">
    <source>
        <dbReference type="SAM" id="Phobius"/>
    </source>
</evidence>
<feature type="transmembrane region" description="Helical" evidence="8">
    <location>
        <begin position="70"/>
        <end position="89"/>
    </location>
</feature>
<name>A0A1M5RXT5_9BACT</name>
<dbReference type="Gene3D" id="1.20.1720.10">
    <property type="entry name" value="Multidrug resistance protein D"/>
    <property type="match status" value="1"/>
</dbReference>
<dbReference type="Proteomes" id="UP000184139">
    <property type="component" value="Unassembled WGS sequence"/>
</dbReference>
<dbReference type="PRINTS" id="PR01036">
    <property type="entry name" value="TCRTETB"/>
</dbReference>
<feature type="transmembrane region" description="Helical" evidence="8">
    <location>
        <begin position="95"/>
        <end position="116"/>
    </location>
</feature>
<dbReference type="PANTHER" id="PTHR42718:SF46">
    <property type="entry name" value="BLR6921 PROTEIN"/>
    <property type="match status" value="1"/>
</dbReference>
<evidence type="ECO:0000256" key="6">
    <source>
        <dbReference type="ARBA" id="ARBA00022989"/>
    </source>
</evidence>
<keyword evidence="7 8" id="KW-0472">Membrane</keyword>
<keyword evidence="5 8" id="KW-0812">Transmembrane</keyword>
<evidence type="ECO:0000256" key="7">
    <source>
        <dbReference type="ARBA" id="ARBA00023136"/>
    </source>
</evidence>
<evidence type="ECO:0000256" key="4">
    <source>
        <dbReference type="ARBA" id="ARBA00022475"/>
    </source>
</evidence>
<keyword evidence="6 8" id="KW-1133">Transmembrane helix</keyword>
<reference evidence="10 11" key="1">
    <citation type="submission" date="2016-11" db="EMBL/GenBank/DDBJ databases">
        <authorList>
            <person name="Jaros S."/>
            <person name="Januszkiewicz K."/>
            <person name="Wedrychowicz H."/>
        </authorList>
    </citation>
    <scope>NUCLEOTIDE SEQUENCE [LARGE SCALE GENOMIC DNA]</scope>
    <source>
        <strain evidence="10 11">DSM 9705</strain>
    </source>
</reference>
<dbReference type="InterPro" id="IPR011701">
    <property type="entry name" value="MFS"/>
</dbReference>
<feature type="transmembrane region" description="Helical" evidence="8">
    <location>
        <begin position="241"/>
        <end position="259"/>
    </location>
</feature>
<dbReference type="InterPro" id="IPR036259">
    <property type="entry name" value="MFS_trans_sf"/>
</dbReference>
<feature type="transmembrane region" description="Helical" evidence="8">
    <location>
        <begin position="359"/>
        <end position="378"/>
    </location>
</feature>
<dbReference type="PANTHER" id="PTHR42718">
    <property type="entry name" value="MAJOR FACILITATOR SUPERFAMILY MULTIDRUG TRANSPORTER MFSC"/>
    <property type="match status" value="1"/>
</dbReference>
<comment type="similarity">
    <text evidence="2">Belongs to the major facilitator superfamily. Bcr/CmlA family.</text>
</comment>
<feature type="domain" description="Major facilitator superfamily (MFS) profile" evidence="9">
    <location>
        <begin position="4"/>
        <end position="386"/>
    </location>
</feature>
<dbReference type="OrthoDB" id="9814303at2"/>
<comment type="subcellular location">
    <subcellularLocation>
        <location evidence="1">Cell membrane</location>
        <topology evidence="1">Multi-pass membrane protein</topology>
    </subcellularLocation>
</comment>
<feature type="transmembrane region" description="Helical" evidence="8">
    <location>
        <begin position="205"/>
        <end position="225"/>
    </location>
</feature>
<dbReference type="RefSeq" id="WP_073372831.1">
    <property type="nucleotide sequence ID" value="NZ_FQXS01000001.1"/>
</dbReference>
<sequence>MKKLIGLLALLAAFPPLSTDMYLAAIPLLVNSWQVPLATVNLTLVGFFVTYCLFLLIYGPLSDRYGRRPPLLIGLLVYIGASLLCALATTIEVMIATRVLQGAGAAAASSIAFAICKDRFDGRLRQRIFVQLGIIVAAAPMIAPVIGGWIIELSSWRLVFVIQALLGLIAVLGVVRMEESLREPVQESMWRVYRGYWRLIDNHRFSLLTLVFACLGAPFFAFIAASSDIYITSLGYTERQYGYFFGFNASAFMLAPFVFSRLVKRFALSHLLLVSYGGMLLCSMFLLGDMLPQPFRLAVPMWLLTFFFAFGRPPSNNLILEQVEYDVGSASSLMVFTYFITGACSMWFISLGWADKVTILGWFGLSSATVTLVGWLLINRFYPLKMPYQENVQKEVNR</sequence>